<evidence type="ECO:0000313" key="3">
    <source>
        <dbReference type="Proteomes" id="UP000419138"/>
    </source>
</evidence>
<organism evidence="2 3">
    <name type="scientific">Streptomyces jumonjinensis</name>
    <dbReference type="NCBI Taxonomy" id="1945"/>
    <lineage>
        <taxon>Bacteria</taxon>
        <taxon>Bacillati</taxon>
        <taxon>Actinomycetota</taxon>
        <taxon>Actinomycetes</taxon>
        <taxon>Kitasatosporales</taxon>
        <taxon>Streptomycetaceae</taxon>
        <taxon>Streptomyces</taxon>
    </lineage>
</organism>
<dbReference type="RefSeq" id="WP_153524234.1">
    <property type="nucleotide sequence ID" value="NZ_JBEPDZ010000009.1"/>
</dbReference>
<evidence type="ECO:0008006" key="4">
    <source>
        <dbReference type="Google" id="ProtNLM"/>
    </source>
</evidence>
<proteinExistence type="predicted"/>
<gene>
    <name evidence="2" type="ORF">FF041_21405</name>
</gene>
<feature type="compositionally biased region" description="Pro residues" evidence="1">
    <location>
        <begin position="150"/>
        <end position="165"/>
    </location>
</feature>
<dbReference type="Proteomes" id="UP000419138">
    <property type="component" value="Unassembled WGS sequence"/>
</dbReference>
<feature type="region of interest" description="Disordered" evidence="1">
    <location>
        <begin position="88"/>
        <end position="176"/>
    </location>
</feature>
<dbReference type="AlphaFoldDB" id="A0A646KKA8"/>
<dbReference type="EMBL" id="VCLA01000156">
    <property type="protein sequence ID" value="MQT02663.1"/>
    <property type="molecule type" value="Genomic_DNA"/>
</dbReference>
<name>A0A646KKA8_STRJU</name>
<dbReference type="OrthoDB" id="4978993at2"/>
<protein>
    <recommendedName>
        <fullName evidence="4">Restriction endonuclease type IV Mrr domain-containing protein</fullName>
    </recommendedName>
</protein>
<evidence type="ECO:0000313" key="2">
    <source>
        <dbReference type="EMBL" id="MQT02663.1"/>
    </source>
</evidence>
<keyword evidence="3" id="KW-1185">Reference proteome</keyword>
<feature type="compositionally biased region" description="Basic and acidic residues" evidence="1">
    <location>
        <begin position="88"/>
        <end position="101"/>
    </location>
</feature>
<comment type="caution">
    <text evidence="2">The sequence shown here is derived from an EMBL/GenBank/DDBJ whole genome shotgun (WGS) entry which is preliminary data.</text>
</comment>
<feature type="compositionally biased region" description="Low complexity" evidence="1">
    <location>
        <begin position="112"/>
        <end position="124"/>
    </location>
</feature>
<evidence type="ECO:0000256" key="1">
    <source>
        <dbReference type="SAM" id="MobiDB-lite"/>
    </source>
</evidence>
<sequence>MTDGVPVRCPSCLRDHLFVSPVYPCPCGAPLSPPLLHGVEPERVVSRTWDEDWVRVRCLECGRRDHWPQPELGCPCGTLLRLPVRPADARHGPDGPNHEGFRGTGGSWGVEPADPADAPAALPPSGWTGIAPTDWTTGIPPAEWTGTSPDSPPAGPPLQPPPSHIPLPRTAGAPRPSFRPVAIRTVRDAVAVAELYLRWLGFPDVVQQVSPPPGARPEDLRHSGNASAAVDLRGPGLIAQVDPSTRPATLRDVECLWLNGLASSASTVFFSLAGYADDARSRADDLGVPLFAMDLTGSPQPVNGPAAELVSTGA</sequence>
<reference evidence="2 3" key="1">
    <citation type="submission" date="2019-05" db="EMBL/GenBank/DDBJ databases">
        <title>Comparative genomics and metabolomics analyses of clavulanic acid producing Streptomyces species provides insight into specialized metabolism and evolution of beta-lactam biosynthetic gene clusters.</title>
        <authorList>
            <person name="Moore M.A."/>
            <person name="Cruz-Morales P."/>
            <person name="Barona Gomez F."/>
            <person name="Kapil T."/>
        </authorList>
    </citation>
    <scope>NUCLEOTIDE SEQUENCE [LARGE SCALE GENOMIC DNA]</scope>
    <source>
        <strain evidence="2 3">NRRL 5741</strain>
    </source>
</reference>
<accession>A0A646KKA8</accession>